<feature type="region of interest" description="Disordered" evidence="1">
    <location>
        <begin position="1"/>
        <end position="20"/>
    </location>
</feature>
<comment type="caution">
    <text evidence="2">The sequence shown here is derived from an EMBL/GenBank/DDBJ whole genome shotgun (WGS) entry which is preliminary data.</text>
</comment>
<evidence type="ECO:0000313" key="2">
    <source>
        <dbReference type="EMBL" id="KAK3889210.1"/>
    </source>
</evidence>
<organism evidence="2 3">
    <name type="scientific">Petrolisthes cinctipes</name>
    <name type="common">Flat porcelain crab</name>
    <dbReference type="NCBI Taxonomy" id="88211"/>
    <lineage>
        <taxon>Eukaryota</taxon>
        <taxon>Metazoa</taxon>
        <taxon>Ecdysozoa</taxon>
        <taxon>Arthropoda</taxon>
        <taxon>Crustacea</taxon>
        <taxon>Multicrustacea</taxon>
        <taxon>Malacostraca</taxon>
        <taxon>Eumalacostraca</taxon>
        <taxon>Eucarida</taxon>
        <taxon>Decapoda</taxon>
        <taxon>Pleocyemata</taxon>
        <taxon>Anomura</taxon>
        <taxon>Galatheoidea</taxon>
        <taxon>Porcellanidae</taxon>
        <taxon>Petrolisthes</taxon>
    </lineage>
</organism>
<evidence type="ECO:0000313" key="3">
    <source>
        <dbReference type="Proteomes" id="UP001286313"/>
    </source>
</evidence>
<accession>A0AAE1L176</accession>
<feature type="compositionally biased region" description="Basic residues" evidence="1">
    <location>
        <begin position="1"/>
        <end position="12"/>
    </location>
</feature>
<keyword evidence="3" id="KW-1185">Reference proteome</keyword>
<gene>
    <name evidence="2" type="ORF">Pcinc_006781</name>
</gene>
<evidence type="ECO:0000256" key="1">
    <source>
        <dbReference type="SAM" id="MobiDB-lite"/>
    </source>
</evidence>
<dbReference type="AlphaFoldDB" id="A0AAE1L176"/>
<name>A0AAE1L176_PETCI</name>
<dbReference type="Proteomes" id="UP001286313">
    <property type="component" value="Unassembled WGS sequence"/>
</dbReference>
<dbReference type="EMBL" id="JAWQEG010000501">
    <property type="protein sequence ID" value="KAK3889210.1"/>
    <property type="molecule type" value="Genomic_DNA"/>
</dbReference>
<reference evidence="2" key="1">
    <citation type="submission" date="2023-10" db="EMBL/GenBank/DDBJ databases">
        <title>Genome assemblies of two species of porcelain crab, Petrolisthes cinctipes and Petrolisthes manimaculis (Anomura: Porcellanidae).</title>
        <authorList>
            <person name="Angst P."/>
        </authorList>
    </citation>
    <scope>NUCLEOTIDE SEQUENCE</scope>
    <source>
        <strain evidence="2">PB745_01</strain>
        <tissue evidence="2">Gill</tissue>
    </source>
</reference>
<protein>
    <submittedName>
        <fullName evidence="2">Uncharacterized protein</fullName>
    </submittedName>
</protein>
<proteinExistence type="predicted"/>
<sequence length="69" mass="7978">MPPGGKRRRKRDIHLQHPFPGTTVTCTDERMVELVVGRGWMMMMEPRWRDILKHDGSAKCTKDNCAVGR</sequence>